<dbReference type="AlphaFoldDB" id="A0A645JA20"/>
<evidence type="ECO:0000313" key="1">
    <source>
        <dbReference type="EMBL" id="MPN56363.1"/>
    </source>
</evidence>
<sequence>MNLYYENLYNSNTKSALKYYKLAVETYPEMADFMGQLLTNEFESR</sequence>
<name>A0A645JA20_9ZZZZ</name>
<organism evidence="1">
    <name type="scientific">bioreactor metagenome</name>
    <dbReference type="NCBI Taxonomy" id="1076179"/>
    <lineage>
        <taxon>unclassified sequences</taxon>
        <taxon>metagenomes</taxon>
        <taxon>ecological metagenomes</taxon>
    </lineage>
</organism>
<reference evidence="1" key="1">
    <citation type="submission" date="2019-08" db="EMBL/GenBank/DDBJ databases">
        <authorList>
            <person name="Kucharzyk K."/>
            <person name="Murdoch R.W."/>
            <person name="Higgins S."/>
            <person name="Loffler F."/>
        </authorList>
    </citation>
    <scope>NUCLEOTIDE SEQUENCE</scope>
</reference>
<accession>A0A645JA20</accession>
<comment type="caution">
    <text evidence="1">The sequence shown here is derived from an EMBL/GenBank/DDBJ whole genome shotgun (WGS) entry which is preliminary data.</text>
</comment>
<protein>
    <recommendedName>
        <fullName evidence="2">Tetratricopeptide repeat protein</fullName>
    </recommendedName>
</protein>
<gene>
    <name evidence="1" type="ORF">SDC9_204051</name>
</gene>
<proteinExistence type="predicted"/>
<dbReference type="EMBL" id="VSSQ01126605">
    <property type="protein sequence ID" value="MPN56363.1"/>
    <property type="molecule type" value="Genomic_DNA"/>
</dbReference>
<evidence type="ECO:0008006" key="2">
    <source>
        <dbReference type="Google" id="ProtNLM"/>
    </source>
</evidence>